<dbReference type="STRING" id="765915.A0A1Y2H896"/>
<reference evidence="7 8" key="1">
    <citation type="submission" date="2016-07" db="EMBL/GenBank/DDBJ databases">
        <title>Pervasive Adenine N6-methylation of Active Genes in Fungi.</title>
        <authorList>
            <consortium name="DOE Joint Genome Institute"/>
            <person name="Mondo S.J."/>
            <person name="Dannebaum R.O."/>
            <person name="Kuo R.C."/>
            <person name="Labutti K."/>
            <person name="Haridas S."/>
            <person name="Kuo A."/>
            <person name="Salamov A."/>
            <person name="Ahrendt S.R."/>
            <person name="Lipzen A."/>
            <person name="Sullivan W."/>
            <person name="Andreopoulos W.B."/>
            <person name="Clum A."/>
            <person name="Lindquist E."/>
            <person name="Daum C."/>
            <person name="Ramamoorthy G.K."/>
            <person name="Gryganskyi A."/>
            <person name="Culley D."/>
            <person name="Magnuson J.K."/>
            <person name="James T.Y."/>
            <person name="O'Malley M.A."/>
            <person name="Stajich J.E."/>
            <person name="Spatafora J.W."/>
            <person name="Visel A."/>
            <person name="Grigoriev I.V."/>
        </authorList>
    </citation>
    <scope>NUCLEOTIDE SEQUENCE [LARGE SCALE GENOMIC DNA]</scope>
    <source>
        <strain evidence="7 8">PL171</strain>
    </source>
</reference>
<proteinExistence type="inferred from homology"/>
<dbReference type="Pfam" id="PF03647">
    <property type="entry name" value="Tmemb_14"/>
    <property type="match status" value="1"/>
</dbReference>
<feature type="transmembrane region" description="Helical" evidence="6">
    <location>
        <begin position="29"/>
        <end position="47"/>
    </location>
</feature>
<sequence length="106" mass="11045">MSHHPSVTLAAVCTVGGTIGYLRQGSRPSLIAGVTLGAAYATAAYLLKNNLDYGTELALGTSLVLTAAMAPKAIRGRKPHTMVMGAAGTLATAYYGKKMYEWRVGV</sequence>
<keyword evidence="8" id="KW-1185">Reference proteome</keyword>
<dbReference type="Gene3D" id="1.10.10.1740">
    <property type="entry name" value="Transmembrane protein 14-like"/>
    <property type="match status" value="1"/>
</dbReference>
<comment type="similarity">
    <text evidence="2">Belongs to the TMEM14 family.</text>
</comment>
<dbReference type="Proteomes" id="UP000193411">
    <property type="component" value="Unassembled WGS sequence"/>
</dbReference>
<evidence type="ECO:0000256" key="4">
    <source>
        <dbReference type="ARBA" id="ARBA00022989"/>
    </source>
</evidence>
<name>A0A1Y2H896_9FUNG</name>
<organism evidence="7 8">
    <name type="scientific">Catenaria anguillulae PL171</name>
    <dbReference type="NCBI Taxonomy" id="765915"/>
    <lineage>
        <taxon>Eukaryota</taxon>
        <taxon>Fungi</taxon>
        <taxon>Fungi incertae sedis</taxon>
        <taxon>Blastocladiomycota</taxon>
        <taxon>Blastocladiomycetes</taxon>
        <taxon>Blastocladiales</taxon>
        <taxon>Catenariaceae</taxon>
        <taxon>Catenaria</taxon>
    </lineage>
</organism>
<dbReference type="InterPro" id="IPR044890">
    <property type="entry name" value="TMEM14_sf"/>
</dbReference>
<protein>
    <submittedName>
        <fullName evidence="7">Putative transmembrane protein 14</fullName>
    </submittedName>
</protein>
<evidence type="ECO:0000256" key="2">
    <source>
        <dbReference type="ARBA" id="ARBA00007590"/>
    </source>
</evidence>
<dbReference type="PANTHER" id="PTHR12668">
    <property type="entry name" value="TRANSMEMBRANE PROTEIN 14, 15"/>
    <property type="match status" value="1"/>
</dbReference>
<evidence type="ECO:0000256" key="5">
    <source>
        <dbReference type="ARBA" id="ARBA00023136"/>
    </source>
</evidence>
<evidence type="ECO:0000256" key="3">
    <source>
        <dbReference type="ARBA" id="ARBA00022692"/>
    </source>
</evidence>
<dbReference type="AlphaFoldDB" id="A0A1Y2H896"/>
<evidence type="ECO:0000313" key="8">
    <source>
        <dbReference type="Proteomes" id="UP000193411"/>
    </source>
</evidence>
<evidence type="ECO:0000256" key="6">
    <source>
        <dbReference type="SAM" id="Phobius"/>
    </source>
</evidence>
<keyword evidence="4 6" id="KW-1133">Transmembrane helix</keyword>
<keyword evidence="5 6" id="KW-0472">Membrane</keyword>
<dbReference type="PANTHER" id="PTHR12668:SF53">
    <property type="entry name" value="TMEM14 PROTEIN HOMOLOG YJR085C"/>
    <property type="match status" value="1"/>
</dbReference>
<dbReference type="EMBL" id="MCFL01000074">
    <property type="protein sequence ID" value="ORZ30818.1"/>
    <property type="molecule type" value="Genomic_DNA"/>
</dbReference>
<evidence type="ECO:0000313" key="7">
    <source>
        <dbReference type="EMBL" id="ORZ30818.1"/>
    </source>
</evidence>
<feature type="transmembrane region" description="Helical" evidence="6">
    <location>
        <begin position="53"/>
        <end position="74"/>
    </location>
</feature>
<evidence type="ECO:0000256" key="1">
    <source>
        <dbReference type="ARBA" id="ARBA00004370"/>
    </source>
</evidence>
<gene>
    <name evidence="7" type="ORF">BCR44DRAFT_1393163</name>
</gene>
<dbReference type="OrthoDB" id="5620at2759"/>
<feature type="transmembrane region" description="Helical" evidence="6">
    <location>
        <begin position="6"/>
        <end position="22"/>
    </location>
</feature>
<accession>A0A1Y2H896</accession>
<comment type="subcellular location">
    <subcellularLocation>
        <location evidence="1">Membrane</location>
    </subcellularLocation>
</comment>
<comment type="caution">
    <text evidence="7">The sequence shown here is derived from an EMBL/GenBank/DDBJ whole genome shotgun (WGS) entry which is preliminary data.</text>
</comment>
<keyword evidence="3 6" id="KW-0812">Transmembrane</keyword>
<dbReference type="GO" id="GO:0016020">
    <property type="term" value="C:membrane"/>
    <property type="evidence" value="ECO:0007669"/>
    <property type="project" value="UniProtKB-SubCell"/>
</dbReference>
<dbReference type="InterPro" id="IPR005349">
    <property type="entry name" value="TMEM14"/>
</dbReference>